<dbReference type="PANTHER" id="PTHR19444:SF13">
    <property type="entry name" value="PROTEIN UNC-93 HOMOLOG A"/>
    <property type="match status" value="1"/>
</dbReference>
<keyword evidence="2" id="KW-0472">Membrane</keyword>
<keyword evidence="2" id="KW-1133">Transmembrane helix</keyword>
<reference evidence="3" key="1">
    <citation type="submission" date="2021-02" db="EMBL/GenBank/DDBJ databases">
        <authorList>
            <person name="Nowell W R."/>
        </authorList>
    </citation>
    <scope>NUCLEOTIDE SEQUENCE</scope>
</reference>
<dbReference type="Proteomes" id="UP000663881">
    <property type="component" value="Unassembled WGS sequence"/>
</dbReference>
<accession>A0A820DFP1</accession>
<dbReference type="InterPro" id="IPR051951">
    <property type="entry name" value="UNC-93_regulatory"/>
</dbReference>
<keyword evidence="2" id="KW-0812">Transmembrane</keyword>
<evidence type="ECO:0000256" key="2">
    <source>
        <dbReference type="SAM" id="Phobius"/>
    </source>
</evidence>
<feature type="transmembrane region" description="Helical" evidence="2">
    <location>
        <begin position="18"/>
        <end position="35"/>
    </location>
</feature>
<dbReference type="EMBL" id="CAJOAY010011086">
    <property type="protein sequence ID" value="CAF4231480.1"/>
    <property type="molecule type" value="Genomic_DNA"/>
</dbReference>
<organism evidence="3 4">
    <name type="scientific">Adineta steineri</name>
    <dbReference type="NCBI Taxonomy" id="433720"/>
    <lineage>
        <taxon>Eukaryota</taxon>
        <taxon>Metazoa</taxon>
        <taxon>Spiralia</taxon>
        <taxon>Gnathifera</taxon>
        <taxon>Rotifera</taxon>
        <taxon>Eurotatoria</taxon>
        <taxon>Bdelloidea</taxon>
        <taxon>Adinetida</taxon>
        <taxon>Adinetidae</taxon>
        <taxon>Adineta</taxon>
    </lineage>
</organism>
<evidence type="ECO:0000313" key="3">
    <source>
        <dbReference type="EMBL" id="CAF4231480.1"/>
    </source>
</evidence>
<feature type="transmembrane region" description="Helical" evidence="2">
    <location>
        <begin position="82"/>
        <end position="104"/>
    </location>
</feature>
<dbReference type="PANTHER" id="PTHR19444">
    <property type="entry name" value="UNC-93 RELATED"/>
    <property type="match status" value="1"/>
</dbReference>
<proteinExistence type="inferred from homology"/>
<dbReference type="AlphaFoldDB" id="A0A820DFP1"/>
<feature type="non-terminal residue" evidence="3">
    <location>
        <position position="1"/>
    </location>
</feature>
<gene>
    <name evidence="3" type="ORF">OKA104_LOCUS42583</name>
</gene>
<evidence type="ECO:0008006" key="5">
    <source>
        <dbReference type="Google" id="ProtNLM"/>
    </source>
</evidence>
<sequence length="124" mass="13974">CYASYLVMLLWKPVPSQAYVLFILAGMLGIASAIWDPIEAALYGILFVGQEEAAYSNLWLGQNIGYFVVYIYGPSMLTQTAIILQIIYLTIALLGYFAVEILLYKKNRRQLLLTDNHINVASIF</sequence>
<comment type="caution">
    <text evidence="3">The sequence shown here is derived from an EMBL/GenBank/DDBJ whole genome shotgun (WGS) entry which is preliminary data.</text>
</comment>
<comment type="similarity">
    <text evidence="1">Belongs to the unc-93 family.</text>
</comment>
<name>A0A820DFP1_9BILA</name>
<evidence type="ECO:0000313" key="4">
    <source>
        <dbReference type="Proteomes" id="UP000663881"/>
    </source>
</evidence>
<evidence type="ECO:0000256" key="1">
    <source>
        <dbReference type="ARBA" id="ARBA00009172"/>
    </source>
</evidence>
<protein>
    <recommendedName>
        <fullName evidence="5">UNC93-like protein</fullName>
    </recommendedName>
</protein>